<keyword evidence="1" id="KW-0472">Membrane</keyword>
<evidence type="ECO:0000259" key="2">
    <source>
        <dbReference type="Pfam" id="PF07853"/>
    </source>
</evidence>
<reference evidence="3 4" key="1">
    <citation type="submission" date="2019-08" db="EMBL/GenBank/DDBJ databases">
        <title>In-depth cultivation of the pig gut microbiome towards novel bacterial diversity and tailored functional studies.</title>
        <authorList>
            <person name="Wylensek D."/>
            <person name="Hitch T.C.A."/>
            <person name="Clavel T."/>
        </authorList>
    </citation>
    <scope>NUCLEOTIDE SEQUENCE [LARGE SCALE GENOMIC DNA]</scope>
    <source>
        <strain evidence="3 4">RF-GAM-744-WT-7</strain>
    </source>
</reference>
<dbReference type="Proteomes" id="UP000442535">
    <property type="component" value="Unassembled WGS sequence"/>
</dbReference>
<evidence type="ECO:0000256" key="1">
    <source>
        <dbReference type="SAM" id="Phobius"/>
    </source>
</evidence>
<protein>
    <submittedName>
        <fullName evidence="3">DUF1648 domain-containing protein</fullName>
    </submittedName>
</protein>
<keyword evidence="4" id="KW-1185">Reference proteome</keyword>
<keyword evidence="1" id="KW-1133">Transmembrane helix</keyword>
<feature type="transmembrane region" description="Helical" evidence="1">
    <location>
        <begin position="142"/>
        <end position="162"/>
    </location>
</feature>
<dbReference type="RefSeq" id="WP_154544645.1">
    <property type="nucleotide sequence ID" value="NZ_VUMY01000008.1"/>
</dbReference>
<keyword evidence="1" id="KW-0812">Transmembrane</keyword>
<feature type="transmembrane region" description="Helical" evidence="1">
    <location>
        <begin position="117"/>
        <end position="136"/>
    </location>
</feature>
<proteinExistence type="predicted"/>
<feature type="domain" description="DUF1648" evidence="2">
    <location>
        <begin position="30"/>
        <end position="78"/>
    </location>
</feature>
<dbReference type="EMBL" id="VUMY01000008">
    <property type="protein sequence ID" value="MST49725.1"/>
    <property type="molecule type" value="Genomic_DNA"/>
</dbReference>
<name>A0A7K0K3W1_9ACTO</name>
<gene>
    <name evidence="3" type="ORF">FYJ63_05675</name>
</gene>
<organism evidence="3 4">
    <name type="scientific">Mobiluncus porci</name>
    <dbReference type="NCBI Taxonomy" id="2652278"/>
    <lineage>
        <taxon>Bacteria</taxon>
        <taxon>Bacillati</taxon>
        <taxon>Actinomycetota</taxon>
        <taxon>Actinomycetes</taxon>
        <taxon>Actinomycetales</taxon>
        <taxon>Actinomycetaceae</taxon>
        <taxon>Mobiluncus</taxon>
    </lineage>
</organism>
<evidence type="ECO:0000313" key="3">
    <source>
        <dbReference type="EMBL" id="MST49725.1"/>
    </source>
</evidence>
<dbReference type="AlphaFoldDB" id="A0A7K0K3W1"/>
<accession>A0A7K0K3W1</accession>
<comment type="caution">
    <text evidence="3">The sequence shown here is derived from an EMBL/GenBank/DDBJ whole genome shotgun (WGS) entry which is preliminary data.</text>
</comment>
<feature type="transmembrane region" description="Helical" evidence="1">
    <location>
        <begin position="71"/>
        <end position="89"/>
    </location>
</feature>
<evidence type="ECO:0000313" key="4">
    <source>
        <dbReference type="Proteomes" id="UP000442535"/>
    </source>
</evidence>
<feature type="transmembrane region" description="Helical" evidence="1">
    <location>
        <begin position="25"/>
        <end position="44"/>
    </location>
</feature>
<sequence>MSELINKRTFGGRPFPNPVAKRHQVGVFLAVLAVIGVVVAWVRIRALLPDSIPMHWNAAGEIDRYGNPDEMWIMVIIFAVLALAVLILVRFPQATNTLFSPKTDAGWQEYYGSVRDFSIGLSLVITALNLVMILTANPEWNLPIFWVCMPLALAVALIAVHLRRTHQLSKKK</sequence>
<dbReference type="Pfam" id="PF07853">
    <property type="entry name" value="DUF1648"/>
    <property type="match status" value="1"/>
</dbReference>
<dbReference type="InterPro" id="IPR012867">
    <property type="entry name" value="DUF1648"/>
</dbReference>